<dbReference type="EMBL" id="JADBEM010000001">
    <property type="protein sequence ID" value="MBE1609729.1"/>
    <property type="molecule type" value="Genomic_DNA"/>
</dbReference>
<reference evidence="1" key="1">
    <citation type="submission" date="2020-10" db="EMBL/GenBank/DDBJ databases">
        <title>Sequencing the genomes of 1000 actinobacteria strains.</title>
        <authorList>
            <person name="Klenk H.-P."/>
        </authorList>
    </citation>
    <scope>NUCLEOTIDE SEQUENCE</scope>
    <source>
        <strain evidence="1">DSM 45354</strain>
    </source>
</reference>
<sequence length="382" mass="41762">MIDVKQVDRLLRYQDPDGAVLSLYLNVPANTGGLREMFVRLENLLCDVAAKQDRASHSVKSDLAAAREEVRGAVTEHVRDWLGHGVAIMSAPSLGLYETVPVSWPVPDRAVVEHRPYVRPLMSALHHARPYYVVVVERRQAWIFRVDGESIEPVSKLVGEGVRDRSHAGWAGREEYNTRHRAAELARRHYRSTAATVENLMRNNGRDLVVGGHEVSIVEFVGMLPDGVRRKLVGTFVVDPHTMTAGDVRTRGARARDQRRVEHERRVLAEIADQEATGLAVSGIEACADAVNLGQAAVLVVRGEDVVPGFDCLTCGELSVDPAERCGGCGGGPLRPVFDLVDELVARVVQQGGGVEFVDADELGGGLRVSATLRGRLARQSR</sequence>
<protein>
    <submittedName>
        <fullName evidence="1">Peptide chain release factor subunit 1</fullName>
    </submittedName>
</protein>
<dbReference type="Gene3D" id="3.30.420.60">
    <property type="entry name" value="eRF1 domain 2"/>
    <property type="match status" value="1"/>
</dbReference>
<dbReference type="RefSeq" id="WP_192753260.1">
    <property type="nucleotide sequence ID" value="NZ_BAABJL010000163.1"/>
</dbReference>
<dbReference type="AlphaFoldDB" id="A0A927N048"/>
<proteinExistence type="predicted"/>
<organism evidence="1 2">
    <name type="scientific">Actinopolymorpha pittospori</name>
    <dbReference type="NCBI Taxonomy" id="648752"/>
    <lineage>
        <taxon>Bacteria</taxon>
        <taxon>Bacillati</taxon>
        <taxon>Actinomycetota</taxon>
        <taxon>Actinomycetes</taxon>
        <taxon>Propionibacteriales</taxon>
        <taxon>Actinopolymorphaceae</taxon>
        <taxon>Actinopolymorpha</taxon>
    </lineage>
</organism>
<evidence type="ECO:0000313" key="1">
    <source>
        <dbReference type="EMBL" id="MBE1609729.1"/>
    </source>
</evidence>
<dbReference type="InterPro" id="IPR042226">
    <property type="entry name" value="eFR1_2_sf"/>
</dbReference>
<comment type="caution">
    <text evidence="1">The sequence shown here is derived from an EMBL/GenBank/DDBJ whole genome shotgun (WGS) entry which is preliminary data.</text>
</comment>
<dbReference type="Proteomes" id="UP000638648">
    <property type="component" value="Unassembled WGS sequence"/>
</dbReference>
<accession>A0A927N048</accession>
<name>A0A927N048_9ACTN</name>
<keyword evidence="2" id="KW-1185">Reference proteome</keyword>
<dbReference type="Pfam" id="PF18854">
    <property type="entry name" value="baeRF_family10"/>
    <property type="match status" value="1"/>
</dbReference>
<gene>
    <name evidence="1" type="ORF">HEB94_006577</name>
</gene>
<evidence type="ECO:0000313" key="2">
    <source>
        <dbReference type="Proteomes" id="UP000638648"/>
    </source>
</evidence>
<dbReference type="InterPro" id="IPR041202">
    <property type="entry name" value="BaeRF_family10"/>
</dbReference>